<proteinExistence type="predicted"/>
<accession>A0A2M4DCH9</accession>
<reference evidence="2" key="1">
    <citation type="submission" date="2018-01" db="EMBL/GenBank/DDBJ databases">
        <title>An insight into the sialome of Amazonian anophelines.</title>
        <authorList>
            <person name="Ribeiro J.M."/>
            <person name="Scarpassa V."/>
            <person name="Calvo E."/>
        </authorList>
    </citation>
    <scope>NUCLEOTIDE SEQUENCE</scope>
</reference>
<dbReference type="AlphaFoldDB" id="A0A2M4DCH9"/>
<evidence type="ECO:0000256" key="1">
    <source>
        <dbReference type="SAM" id="Phobius"/>
    </source>
</evidence>
<name>A0A2M4DCH9_ANODA</name>
<dbReference type="EMBL" id="GGFL01011115">
    <property type="protein sequence ID" value="MBW75293.1"/>
    <property type="molecule type" value="Transcribed_RNA"/>
</dbReference>
<protein>
    <submittedName>
        <fullName evidence="2">Uncharacterized protein</fullName>
    </submittedName>
</protein>
<feature type="transmembrane region" description="Helical" evidence="1">
    <location>
        <begin position="21"/>
        <end position="44"/>
    </location>
</feature>
<keyword evidence="1" id="KW-0812">Transmembrane</keyword>
<dbReference type="Pfam" id="PF24664">
    <property type="entry name" value="Monjiviricetes_fusion"/>
    <property type="match status" value="1"/>
</dbReference>
<evidence type="ECO:0000313" key="2">
    <source>
        <dbReference type="EMBL" id="MBW75293.1"/>
    </source>
</evidence>
<keyword evidence="1" id="KW-1133">Transmembrane helix</keyword>
<sequence length="241" mass="27416">MHDDIVHKGASKVMRLNSWALVLMTLLFFIGQTCGFSINGLIAYDCANNEINITSYSLMSVAPCIPSTKNITTVESRIQVLQRSPKIFVHVYQCRVIIKRSIKHCGAFSHTSDYENSYAYIVKEFTPTECRLAQTSGEISLTIEHKIRELKRNHTVRGQTLIIGSLLGPNCVGGVYKTPLYTWENALVYYEYEIDLHDYTTTADVENNQIILRNGIVCTYGLGWCLVFNKSSQQRANMWIR</sequence>
<keyword evidence="1" id="KW-0472">Membrane</keyword>
<organism evidence="2">
    <name type="scientific">Anopheles darlingi</name>
    <name type="common">Mosquito</name>
    <dbReference type="NCBI Taxonomy" id="43151"/>
    <lineage>
        <taxon>Eukaryota</taxon>
        <taxon>Metazoa</taxon>
        <taxon>Ecdysozoa</taxon>
        <taxon>Arthropoda</taxon>
        <taxon>Hexapoda</taxon>
        <taxon>Insecta</taxon>
        <taxon>Pterygota</taxon>
        <taxon>Neoptera</taxon>
        <taxon>Endopterygota</taxon>
        <taxon>Diptera</taxon>
        <taxon>Nematocera</taxon>
        <taxon>Culicoidea</taxon>
        <taxon>Culicidae</taxon>
        <taxon>Anophelinae</taxon>
        <taxon>Anopheles</taxon>
    </lineage>
</organism>